<evidence type="ECO:0000256" key="5">
    <source>
        <dbReference type="ARBA" id="ARBA00022695"/>
    </source>
</evidence>
<dbReference type="CDD" id="cd09859">
    <property type="entry name" value="PIN_53EXO"/>
    <property type="match status" value="1"/>
</dbReference>
<evidence type="ECO:0000259" key="17">
    <source>
        <dbReference type="SMART" id="SM00474"/>
    </source>
</evidence>
<dbReference type="InterPro" id="IPR002421">
    <property type="entry name" value="5-3_exonuclease"/>
</dbReference>
<dbReference type="GO" id="GO:0003887">
    <property type="term" value="F:DNA-directed DNA polymerase activity"/>
    <property type="evidence" value="ECO:0007669"/>
    <property type="project" value="UniProtKB-UniRule"/>
</dbReference>
<dbReference type="FunFam" id="1.20.1060.10:FF:000001">
    <property type="entry name" value="DNA polymerase I"/>
    <property type="match status" value="1"/>
</dbReference>
<dbReference type="Pfam" id="PF00476">
    <property type="entry name" value="DNA_pol_A"/>
    <property type="match status" value="1"/>
</dbReference>
<evidence type="ECO:0000313" key="21">
    <source>
        <dbReference type="Proteomes" id="UP001165306"/>
    </source>
</evidence>
<dbReference type="InterPro" id="IPR036279">
    <property type="entry name" value="5-3_exonuclease_C_sf"/>
</dbReference>
<dbReference type="AlphaFoldDB" id="A0AA42BB89"/>
<evidence type="ECO:0000259" key="19">
    <source>
        <dbReference type="SMART" id="SM00482"/>
    </source>
</evidence>
<evidence type="ECO:0000256" key="14">
    <source>
        <dbReference type="ARBA" id="ARBA00049244"/>
    </source>
</evidence>
<evidence type="ECO:0000256" key="13">
    <source>
        <dbReference type="ARBA" id="ARBA00023204"/>
    </source>
</evidence>
<dbReference type="Proteomes" id="UP001165306">
    <property type="component" value="Unassembled WGS sequence"/>
</dbReference>
<dbReference type="GO" id="GO:0008409">
    <property type="term" value="F:5'-3' exonuclease activity"/>
    <property type="evidence" value="ECO:0007669"/>
    <property type="project" value="UniProtKB-UniRule"/>
</dbReference>
<dbReference type="InterPro" id="IPR002562">
    <property type="entry name" value="3'-5'_exonuclease_dom"/>
</dbReference>
<evidence type="ECO:0000256" key="11">
    <source>
        <dbReference type="ARBA" id="ARBA00022932"/>
    </source>
</evidence>
<dbReference type="RefSeq" id="WP_284055328.1">
    <property type="nucleotide sequence ID" value="NZ_JAMSLR010000001.1"/>
</dbReference>
<dbReference type="FunFam" id="1.10.150.20:FF:000002">
    <property type="entry name" value="DNA polymerase I"/>
    <property type="match status" value="1"/>
</dbReference>
<evidence type="ECO:0000256" key="16">
    <source>
        <dbReference type="RuleBase" id="RU004460"/>
    </source>
</evidence>
<keyword evidence="10 16" id="KW-0269">Exonuclease</keyword>
<evidence type="ECO:0000256" key="6">
    <source>
        <dbReference type="ARBA" id="ARBA00022705"/>
    </source>
</evidence>
<protein>
    <recommendedName>
        <fullName evidence="3 15">DNA polymerase I</fullName>
        <ecNumber evidence="2 15">2.7.7.7</ecNumber>
    </recommendedName>
</protein>
<dbReference type="NCBIfam" id="TIGR00593">
    <property type="entry name" value="pola"/>
    <property type="match status" value="1"/>
</dbReference>
<dbReference type="FunFam" id="3.40.50.1010:FF:000001">
    <property type="entry name" value="DNA polymerase I"/>
    <property type="match status" value="1"/>
</dbReference>
<dbReference type="NCBIfam" id="NF004397">
    <property type="entry name" value="PRK05755.1"/>
    <property type="match status" value="1"/>
</dbReference>
<reference evidence="20" key="1">
    <citation type="submission" date="2022-06" db="EMBL/GenBank/DDBJ databases">
        <title>CFH 74404 Thermomicrobiaceae sp.</title>
        <authorList>
            <person name="Ming H."/>
            <person name="Li W.-J."/>
            <person name="Zhao Z."/>
        </authorList>
    </citation>
    <scope>NUCLEOTIDE SEQUENCE</scope>
    <source>
        <strain evidence="20">CFH 74404</strain>
    </source>
</reference>
<dbReference type="InterPro" id="IPR036397">
    <property type="entry name" value="RNaseH_sf"/>
</dbReference>
<dbReference type="SMART" id="SM00279">
    <property type="entry name" value="HhH2"/>
    <property type="match status" value="1"/>
</dbReference>
<evidence type="ECO:0000256" key="8">
    <source>
        <dbReference type="ARBA" id="ARBA00022763"/>
    </source>
</evidence>
<comment type="catalytic activity">
    <reaction evidence="14 16">
        <text>DNA(n) + a 2'-deoxyribonucleoside 5'-triphosphate = DNA(n+1) + diphosphate</text>
        <dbReference type="Rhea" id="RHEA:22508"/>
        <dbReference type="Rhea" id="RHEA-COMP:17339"/>
        <dbReference type="Rhea" id="RHEA-COMP:17340"/>
        <dbReference type="ChEBI" id="CHEBI:33019"/>
        <dbReference type="ChEBI" id="CHEBI:61560"/>
        <dbReference type="ChEBI" id="CHEBI:173112"/>
        <dbReference type="EC" id="2.7.7.7"/>
    </reaction>
</comment>
<dbReference type="Pfam" id="PF01367">
    <property type="entry name" value="5_3_exonuc"/>
    <property type="match status" value="1"/>
</dbReference>
<dbReference type="GO" id="GO:0006302">
    <property type="term" value="P:double-strand break repair"/>
    <property type="evidence" value="ECO:0007669"/>
    <property type="project" value="TreeGrafter"/>
</dbReference>
<dbReference type="PANTHER" id="PTHR10133:SF27">
    <property type="entry name" value="DNA POLYMERASE NU"/>
    <property type="match status" value="1"/>
</dbReference>
<dbReference type="CDD" id="cd09898">
    <property type="entry name" value="H3TH_53EXO"/>
    <property type="match status" value="1"/>
</dbReference>
<keyword evidence="9 16" id="KW-0378">Hydrolase</keyword>
<dbReference type="GO" id="GO:0008408">
    <property type="term" value="F:3'-5' exonuclease activity"/>
    <property type="evidence" value="ECO:0007669"/>
    <property type="project" value="UniProtKB-UniRule"/>
</dbReference>
<organism evidence="20 21">
    <name type="scientific">Thermalbibacter longus</name>
    <dbReference type="NCBI Taxonomy" id="2951981"/>
    <lineage>
        <taxon>Bacteria</taxon>
        <taxon>Pseudomonadati</taxon>
        <taxon>Thermomicrobiota</taxon>
        <taxon>Thermomicrobia</taxon>
        <taxon>Thermomicrobiales</taxon>
        <taxon>Thermomicrobiaceae</taxon>
        <taxon>Thermalbibacter</taxon>
    </lineage>
</organism>
<dbReference type="SMART" id="SM00475">
    <property type="entry name" value="53EXOc"/>
    <property type="match status" value="1"/>
</dbReference>
<comment type="similarity">
    <text evidence="1 16">Belongs to the DNA polymerase type-A family.</text>
</comment>
<evidence type="ECO:0000256" key="15">
    <source>
        <dbReference type="NCBIfam" id="TIGR00593"/>
    </source>
</evidence>
<dbReference type="SUPFAM" id="SSF53098">
    <property type="entry name" value="Ribonuclease H-like"/>
    <property type="match status" value="1"/>
</dbReference>
<dbReference type="Gene3D" id="1.10.150.20">
    <property type="entry name" value="5' to 3' exonuclease, C-terminal subdomain"/>
    <property type="match status" value="2"/>
</dbReference>
<dbReference type="InterPro" id="IPR001098">
    <property type="entry name" value="DNA-dir_DNA_pol_A_palm_dom"/>
</dbReference>
<dbReference type="InterPro" id="IPR018320">
    <property type="entry name" value="DNA_polymerase_1"/>
</dbReference>
<comment type="function">
    <text evidence="16">In addition to polymerase activity, this DNA polymerase exhibits 3'-5' and 5'-3' exonuclease activity.</text>
</comment>
<keyword evidence="11 16" id="KW-0239">DNA-directed DNA polymerase</keyword>
<accession>A0AA42BB89</accession>
<dbReference type="InterPro" id="IPR020046">
    <property type="entry name" value="5-3_exonucl_a-hlix_arch_N"/>
</dbReference>
<dbReference type="SUPFAM" id="SSF88723">
    <property type="entry name" value="PIN domain-like"/>
    <property type="match status" value="1"/>
</dbReference>
<evidence type="ECO:0000313" key="20">
    <source>
        <dbReference type="EMBL" id="MCM8747543.1"/>
    </source>
</evidence>
<keyword evidence="6 16" id="KW-0235">DNA replication</keyword>
<dbReference type="InterPro" id="IPR012337">
    <property type="entry name" value="RNaseH-like_sf"/>
</dbReference>
<dbReference type="SMART" id="SM00474">
    <property type="entry name" value="35EXOc"/>
    <property type="match status" value="1"/>
</dbReference>
<name>A0AA42BB89_9BACT</name>
<dbReference type="Pfam" id="PF02739">
    <property type="entry name" value="5_3_exonuc_N"/>
    <property type="match status" value="1"/>
</dbReference>
<evidence type="ECO:0000256" key="3">
    <source>
        <dbReference type="ARBA" id="ARBA00020311"/>
    </source>
</evidence>
<evidence type="ECO:0000256" key="12">
    <source>
        <dbReference type="ARBA" id="ARBA00023125"/>
    </source>
</evidence>
<dbReference type="InterPro" id="IPR020045">
    <property type="entry name" value="DNA_polI_H3TH"/>
</dbReference>
<dbReference type="InterPro" id="IPR008918">
    <property type="entry name" value="HhH2"/>
</dbReference>
<gene>
    <name evidence="16 20" type="primary">polA</name>
    <name evidence="20" type="ORF">NET02_00125</name>
</gene>
<keyword evidence="21" id="KW-1185">Reference proteome</keyword>
<dbReference type="EC" id="2.7.7.7" evidence="2 15"/>
<evidence type="ECO:0000256" key="1">
    <source>
        <dbReference type="ARBA" id="ARBA00007705"/>
    </source>
</evidence>
<dbReference type="InterPro" id="IPR043502">
    <property type="entry name" value="DNA/RNA_pol_sf"/>
</dbReference>
<comment type="caution">
    <text evidence="20">The sequence shown here is derived from an EMBL/GenBank/DDBJ whole genome shotgun (WGS) entry which is preliminary data.</text>
</comment>
<evidence type="ECO:0000256" key="2">
    <source>
        <dbReference type="ARBA" id="ARBA00012417"/>
    </source>
</evidence>
<dbReference type="InterPro" id="IPR002298">
    <property type="entry name" value="DNA_polymerase_A"/>
</dbReference>
<dbReference type="PANTHER" id="PTHR10133">
    <property type="entry name" value="DNA POLYMERASE I"/>
    <property type="match status" value="1"/>
</dbReference>
<dbReference type="PRINTS" id="PR00868">
    <property type="entry name" value="DNAPOLI"/>
</dbReference>
<evidence type="ECO:0000256" key="10">
    <source>
        <dbReference type="ARBA" id="ARBA00022839"/>
    </source>
</evidence>
<dbReference type="Gene3D" id="1.20.1060.10">
    <property type="entry name" value="Taq DNA Polymerase, Chain T, domain 4"/>
    <property type="match status" value="1"/>
</dbReference>
<keyword evidence="12 16" id="KW-0238">DNA-binding</keyword>
<feature type="domain" description="DNA-directed DNA polymerase family A palm" evidence="19">
    <location>
        <begin position="665"/>
        <end position="880"/>
    </location>
</feature>
<dbReference type="Gene3D" id="3.30.420.10">
    <property type="entry name" value="Ribonuclease H-like superfamily/Ribonuclease H"/>
    <property type="match status" value="1"/>
</dbReference>
<dbReference type="SUPFAM" id="SSF56672">
    <property type="entry name" value="DNA/RNA polymerases"/>
    <property type="match status" value="1"/>
</dbReference>
<keyword evidence="13 16" id="KW-0234">DNA repair</keyword>
<feature type="domain" description="3'-5' exonuclease" evidence="17">
    <location>
        <begin position="315"/>
        <end position="498"/>
    </location>
</feature>
<feature type="domain" description="5'-3' exonuclease" evidence="18">
    <location>
        <begin position="10"/>
        <end position="272"/>
    </location>
</feature>
<dbReference type="FunFam" id="1.10.150.20:FF:000003">
    <property type="entry name" value="DNA polymerase I"/>
    <property type="match status" value="1"/>
</dbReference>
<dbReference type="GO" id="GO:0006261">
    <property type="term" value="P:DNA-templated DNA replication"/>
    <property type="evidence" value="ECO:0007669"/>
    <property type="project" value="UniProtKB-UniRule"/>
</dbReference>
<dbReference type="Pfam" id="PF01612">
    <property type="entry name" value="DNA_pol_A_exo1"/>
    <property type="match status" value="1"/>
</dbReference>
<proteinExistence type="inferred from homology"/>
<evidence type="ECO:0000259" key="18">
    <source>
        <dbReference type="SMART" id="SM00475"/>
    </source>
</evidence>
<sequence length="924" mass="103515">MGEADRPGEQPRTLMLVDGHGLAYRAFHALPDTLATSSGEPTNAVFGFTSMLLEVLRALKPDYAIVCFDSGRTFRHDVYAEYKAHRPEMADDLRHQMERIRQILEVLNVPIMVKEGYEADDLIGSLAAIARRRGLEVVIVTGDSDLLQLVDGGVRVVLPGRQRFGEFRVFDRQAVIERYGFAPERIPEFKALVGDTSDNIPGVPGIGEKTATKLIQAYPSLEAMVERLEEITPPRIREALRANAEQAFQSRELATIVADLDLDFDPEACRVGSYDRDRALALFRELEFRSLVPKLPEPIQRSAPATPRLQPSSQRMAVLTPADLARLLDDLAQAKAIALDVETTALHPMYADLVGIALATAPDRSYYIPLAHTTGDDQLPADRVREALAPHLRRADLAVFAHHGKYDALVLERAGFPRPRIAFDTMIAAYLLGETSIGLKELAFTKLGLEMQQIEELIGRGRKQITMDQTQIAQAMDYACADVEATYRLVDVLRPALAEQRQERLFHEIELPLIDVLIDMEEVGIAIDTDFLSELSTQLDGQIRQLEREIYRLSGHPFNINSTQQLARVLFDELHLPRGPRTKTGYSVSQEVLESLRDAHPIVNAILEYRQLLKLKSTYVDALPRQVHPQTGRVHTIFHQTVAATGRLSSSDPNLQNIPARSELGQQVRRAFIADNRPGYRPFDEPVVFLSADYSQIELRLMAHFSGDEALTRAFWEGKDIHAATAAEVFGVSLDAVTPEMRRIAKVVNFGIMYGMQAFGLARDTGMSRQDAQRFIEAYFSRFPGVSRYLEETRRRAAEQGYVESLFGRRRYVPDITSSNPNRRLAAERMAVNMPLQGTAADIMKLAMIQVHRAIAERGLRSRMLLQVHDELLFEAPESEVQELAALAVSLMEGVVELDVPLVVDAKVGQNWNDLEPIQVKLAR</sequence>
<keyword evidence="7" id="KW-0540">Nuclease</keyword>
<evidence type="ECO:0000256" key="7">
    <source>
        <dbReference type="ARBA" id="ARBA00022722"/>
    </source>
</evidence>
<dbReference type="InterPro" id="IPR029060">
    <property type="entry name" value="PIN-like_dom_sf"/>
</dbReference>
<dbReference type="Gene3D" id="3.40.50.1010">
    <property type="entry name" value="5'-nuclease"/>
    <property type="match status" value="1"/>
</dbReference>
<keyword evidence="8 16" id="KW-0227">DNA damage</keyword>
<keyword evidence="4 16" id="KW-0808">Transferase</keyword>
<dbReference type="SMART" id="SM00482">
    <property type="entry name" value="POLAc"/>
    <property type="match status" value="1"/>
</dbReference>
<dbReference type="CDD" id="cd06139">
    <property type="entry name" value="DNA_polA_I_Ecoli_like_exo"/>
    <property type="match status" value="1"/>
</dbReference>
<evidence type="ECO:0000256" key="9">
    <source>
        <dbReference type="ARBA" id="ARBA00022801"/>
    </source>
</evidence>
<evidence type="ECO:0000256" key="4">
    <source>
        <dbReference type="ARBA" id="ARBA00022679"/>
    </source>
</evidence>
<dbReference type="EMBL" id="JAMSLR010000001">
    <property type="protein sequence ID" value="MCM8747543.1"/>
    <property type="molecule type" value="Genomic_DNA"/>
</dbReference>
<dbReference type="SUPFAM" id="SSF47807">
    <property type="entry name" value="5' to 3' exonuclease, C-terminal subdomain"/>
    <property type="match status" value="1"/>
</dbReference>
<dbReference type="CDD" id="cd08637">
    <property type="entry name" value="DNA_pol_A_pol_I_C"/>
    <property type="match status" value="1"/>
</dbReference>
<dbReference type="Gene3D" id="3.30.70.370">
    <property type="match status" value="1"/>
</dbReference>
<keyword evidence="5 16" id="KW-0548">Nucleotidyltransferase</keyword>
<dbReference type="GO" id="GO:0003677">
    <property type="term" value="F:DNA binding"/>
    <property type="evidence" value="ECO:0007669"/>
    <property type="project" value="UniProtKB-UniRule"/>
</dbReference>